<dbReference type="InterPro" id="IPR033756">
    <property type="entry name" value="YlxH/NBP35"/>
</dbReference>
<dbReference type="HOGENOM" id="CLU_096711_0_0_3"/>
<keyword evidence="2" id="KW-0067">ATP-binding</keyword>
<dbReference type="STRING" id="292564.Cyagr_2894"/>
<dbReference type="PANTHER" id="PTHR13696">
    <property type="entry name" value="P-LOOP CONTAINING NUCLEOSIDE TRIPHOSPHATE HYDROLASE"/>
    <property type="match status" value="1"/>
</dbReference>
<dbReference type="Pfam" id="PF10609">
    <property type="entry name" value="ParA"/>
    <property type="match status" value="1"/>
</dbReference>
<organism evidence="3 4">
    <name type="scientific">Cyanobium gracile (strain ATCC 27147 / PCC 6307)</name>
    <dbReference type="NCBI Taxonomy" id="292564"/>
    <lineage>
        <taxon>Bacteria</taxon>
        <taxon>Bacillati</taxon>
        <taxon>Cyanobacteriota</taxon>
        <taxon>Cyanophyceae</taxon>
        <taxon>Synechococcales</taxon>
        <taxon>Prochlorococcaceae</taxon>
        <taxon>Cyanobium</taxon>
    </lineage>
</organism>
<dbReference type="PANTHER" id="PTHR13696:SF52">
    <property type="entry name" value="PARA FAMILY PROTEIN CT_582"/>
    <property type="match status" value="1"/>
</dbReference>
<dbReference type="GO" id="GO:0005524">
    <property type="term" value="F:ATP binding"/>
    <property type="evidence" value="ECO:0007669"/>
    <property type="project" value="UniProtKB-KW"/>
</dbReference>
<proteinExistence type="predicted"/>
<dbReference type="Gene3D" id="3.40.50.300">
    <property type="entry name" value="P-loop containing nucleotide triphosphate hydrolases"/>
    <property type="match status" value="1"/>
</dbReference>
<protein>
    <submittedName>
        <fullName evidence="3">ATPase involved in chromosome partitioning</fullName>
    </submittedName>
</protein>
<dbReference type="EMBL" id="CP003495">
    <property type="protein sequence ID" value="AFY29986.1"/>
    <property type="molecule type" value="Genomic_DNA"/>
</dbReference>
<dbReference type="Proteomes" id="UP000010388">
    <property type="component" value="Chromosome"/>
</dbReference>
<evidence type="ECO:0000313" key="3">
    <source>
        <dbReference type="EMBL" id="AFY29986.1"/>
    </source>
</evidence>
<sequence length="258" mass="27588">MDRFMTRILSVHSFRGGTGKSNLSANLAAAFAARGLRVGVFDTDLASPGIHVLFGFTAGPESHTLNDHLQGSIPIEKCSHDVTPASMAGSKGRIFLVPAAMEGDRIARLLREGYEVERLNDALFSLGQSQRLDLLIVDTHPGINEETLLTTAISDCLVMVMRPDQQDYLGTAVAIEVAQRLMVPEARLVVNKLPAHFDAEQVRARVAQSYGIPVGAILPLSDDLLTIASGSLALVDVPSHPWSTGVTQLAADLADALL</sequence>
<dbReference type="eggNOG" id="COG0455">
    <property type="taxonomic scope" value="Bacteria"/>
</dbReference>
<dbReference type="KEGG" id="cgc:Cyagr_2894"/>
<name>K9PB69_CYAGP</name>
<dbReference type="AlphaFoldDB" id="K9PB69"/>
<dbReference type="SUPFAM" id="SSF52540">
    <property type="entry name" value="P-loop containing nucleoside triphosphate hydrolases"/>
    <property type="match status" value="1"/>
</dbReference>
<evidence type="ECO:0000256" key="1">
    <source>
        <dbReference type="ARBA" id="ARBA00022741"/>
    </source>
</evidence>
<reference evidence="4" key="1">
    <citation type="journal article" date="2013" name="Proc. Natl. Acad. Sci. U.S.A.">
        <title>Improving the coverage of the cyanobacterial phylum using diversity-driven genome sequencing.</title>
        <authorList>
            <person name="Shih P.M."/>
            <person name="Wu D."/>
            <person name="Latifi A."/>
            <person name="Axen S.D."/>
            <person name="Fewer D.P."/>
            <person name="Talla E."/>
            <person name="Calteau A."/>
            <person name="Cai F."/>
            <person name="Tandeau de Marsac N."/>
            <person name="Rippka R."/>
            <person name="Herdman M."/>
            <person name="Sivonen K."/>
            <person name="Coursin T."/>
            <person name="Laurent T."/>
            <person name="Goodwin L."/>
            <person name="Nolan M."/>
            <person name="Davenport K.W."/>
            <person name="Han C.S."/>
            <person name="Rubin E.M."/>
            <person name="Eisen J.A."/>
            <person name="Woyke T."/>
            <person name="Gugger M."/>
            <person name="Kerfeld C.A."/>
        </authorList>
    </citation>
    <scope>NUCLEOTIDE SEQUENCE [LARGE SCALE GENOMIC DNA]</scope>
    <source>
        <strain evidence="4">ATCC 27147 / PCC 6307</strain>
    </source>
</reference>
<keyword evidence="1" id="KW-0547">Nucleotide-binding</keyword>
<accession>K9PB69</accession>
<evidence type="ECO:0000313" key="4">
    <source>
        <dbReference type="Proteomes" id="UP000010388"/>
    </source>
</evidence>
<evidence type="ECO:0000256" key="2">
    <source>
        <dbReference type="ARBA" id="ARBA00022840"/>
    </source>
</evidence>
<gene>
    <name evidence="3" type="ordered locus">Cyagr_2894</name>
</gene>
<dbReference type="InterPro" id="IPR027417">
    <property type="entry name" value="P-loop_NTPase"/>
</dbReference>
<dbReference type="PATRIC" id="fig|292564.3.peg.2748"/>
<dbReference type="InterPro" id="IPR050678">
    <property type="entry name" value="DNA_Partitioning_ATPase"/>
</dbReference>